<name>A0A0P1AJ00_PLAHL</name>
<dbReference type="Proteomes" id="UP000054928">
    <property type="component" value="Unassembled WGS sequence"/>
</dbReference>
<sequence>MKFTQTEILSSYSPVVEAKKNNFDQGKAQVLIGCEAIADREGLFTVYSIVTDFMKWDKAVAACYRLYYATIAFWFQDVFKITEKCLLPLIGDGLRDSQYTRMAYSPELYLSTKERIKAAQKRTQE</sequence>
<reference evidence="2" key="1">
    <citation type="submission" date="2014-09" db="EMBL/GenBank/DDBJ databases">
        <authorList>
            <person name="Sharma Rahul"/>
            <person name="Thines Marco"/>
        </authorList>
    </citation>
    <scope>NUCLEOTIDE SEQUENCE [LARGE SCALE GENOMIC DNA]</scope>
</reference>
<keyword evidence="2" id="KW-1185">Reference proteome</keyword>
<dbReference type="RefSeq" id="XP_024576859.1">
    <property type="nucleotide sequence ID" value="XM_024726154.1"/>
</dbReference>
<evidence type="ECO:0000313" key="2">
    <source>
        <dbReference type="Proteomes" id="UP000054928"/>
    </source>
</evidence>
<protein>
    <submittedName>
        <fullName evidence="1">Uncharacterized protein</fullName>
    </submittedName>
</protein>
<proteinExistence type="predicted"/>
<accession>A0A0P1AJ00</accession>
<organism evidence="1 2">
    <name type="scientific">Plasmopara halstedii</name>
    <name type="common">Downy mildew of sunflower</name>
    <dbReference type="NCBI Taxonomy" id="4781"/>
    <lineage>
        <taxon>Eukaryota</taxon>
        <taxon>Sar</taxon>
        <taxon>Stramenopiles</taxon>
        <taxon>Oomycota</taxon>
        <taxon>Peronosporomycetes</taxon>
        <taxon>Peronosporales</taxon>
        <taxon>Peronosporaceae</taxon>
        <taxon>Plasmopara</taxon>
    </lineage>
</organism>
<dbReference type="GeneID" id="36405741"/>
<dbReference type="AlphaFoldDB" id="A0A0P1AJ00"/>
<evidence type="ECO:0000313" key="1">
    <source>
        <dbReference type="EMBL" id="CEG40490.1"/>
    </source>
</evidence>
<dbReference type="EMBL" id="CCYD01000523">
    <property type="protein sequence ID" value="CEG40490.1"/>
    <property type="molecule type" value="Genomic_DNA"/>
</dbReference>